<evidence type="ECO:0000256" key="1">
    <source>
        <dbReference type="SAM" id="MobiDB-lite"/>
    </source>
</evidence>
<protein>
    <submittedName>
        <fullName evidence="2">Uncharacterized protein</fullName>
    </submittedName>
</protein>
<dbReference type="Proteomes" id="UP000027265">
    <property type="component" value="Unassembled WGS sequence"/>
</dbReference>
<evidence type="ECO:0000313" key="3">
    <source>
        <dbReference type="Proteomes" id="UP000027265"/>
    </source>
</evidence>
<dbReference type="InParanoid" id="A0A067PHG2"/>
<keyword evidence="3" id="KW-1185">Reference proteome</keyword>
<dbReference type="HOGENOM" id="CLU_2671390_0_0_1"/>
<name>A0A067PHG2_9AGAM</name>
<proteinExistence type="predicted"/>
<dbReference type="EMBL" id="KL197734">
    <property type="protein sequence ID" value="KDQ53290.1"/>
    <property type="molecule type" value="Genomic_DNA"/>
</dbReference>
<organism evidence="2 3">
    <name type="scientific">Jaapia argillacea MUCL 33604</name>
    <dbReference type="NCBI Taxonomy" id="933084"/>
    <lineage>
        <taxon>Eukaryota</taxon>
        <taxon>Fungi</taxon>
        <taxon>Dikarya</taxon>
        <taxon>Basidiomycota</taxon>
        <taxon>Agaricomycotina</taxon>
        <taxon>Agaricomycetes</taxon>
        <taxon>Agaricomycetidae</taxon>
        <taxon>Jaapiales</taxon>
        <taxon>Jaapiaceae</taxon>
        <taxon>Jaapia</taxon>
    </lineage>
</organism>
<gene>
    <name evidence="2" type="ORF">JAAARDRAFT_39359</name>
</gene>
<evidence type="ECO:0000313" key="2">
    <source>
        <dbReference type="EMBL" id="KDQ53290.1"/>
    </source>
</evidence>
<feature type="region of interest" description="Disordered" evidence="1">
    <location>
        <begin position="36"/>
        <end position="59"/>
    </location>
</feature>
<accession>A0A067PHG2</accession>
<reference evidence="3" key="1">
    <citation type="journal article" date="2014" name="Proc. Natl. Acad. Sci. U.S.A.">
        <title>Extensive sampling of basidiomycete genomes demonstrates inadequacy of the white-rot/brown-rot paradigm for wood decay fungi.</title>
        <authorList>
            <person name="Riley R."/>
            <person name="Salamov A.A."/>
            <person name="Brown D.W."/>
            <person name="Nagy L.G."/>
            <person name="Floudas D."/>
            <person name="Held B.W."/>
            <person name="Levasseur A."/>
            <person name="Lombard V."/>
            <person name="Morin E."/>
            <person name="Otillar R."/>
            <person name="Lindquist E.A."/>
            <person name="Sun H."/>
            <person name="LaButti K.M."/>
            <person name="Schmutz J."/>
            <person name="Jabbour D."/>
            <person name="Luo H."/>
            <person name="Baker S.E."/>
            <person name="Pisabarro A.G."/>
            <person name="Walton J.D."/>
            <person name="Blanchette R.A."/>
            <person name="Henrissat B."/>
            <person name="Martin F."/>
            <person name="Cullen D."/>
            <person name="Hibbett D.S."/>
            <person name="Grigoriev I.V."/>
        </authorList>
    </citation>
    <scope>NUCLEOTIDE SEQUENCE [LARGE SCALE GENOMIC DNA]</scope>
    <source>
        <strain evidence="3">MUCL 33604</strain>
    </source>
</reference>
<sequence length="75" mass="7941">MGAGSEAEDDEAEARKTQTNECLKFSAALSNIPSGTSISCWDGPSATRKETTTHRPTTSLSAQRRIETFGVAAHA</sequence>
<dbReference type="AlphaFoldDB" id="A0A067PHG2"/>